<dbReference type="eggNOG" id="COG0144">
    <property type="taxonomic scope" value="Bacteria"/>
</dbReference>
<evidence type="ECO:0000313" key="10">
    <source>
        <dbReference type="EMBL" id="GAM00939.1"/>
    </source>
</evidence>
<feature type="binding site" evidence="6">
    <location>
        <position position="314"/>
    </location>
    <ligand>
        <name>S-adenosyl-L-methionine</name>
        <dbReference type="ChEBI" id="CHEBI:59789"/>
    </ligand>
</feature>
<gene>
    <name evidence="10" type="ORF">SP5_041_00040</name>
</gene>
<evidence type="ECO:0000256" key="5">
    <source>
        <dbReference type="ARBA" id="ARBA00022884"/>
    </source>
</evidence>
<evidence type="ECO:0000256" key="3">
    <source>
        <dbReference type="ARBA" id="ARBA00022679"/>
    </source>
</evidence>
<dbReference type="InterPro" id="IPR049560">
    <property type="entry name" value="MeTrfase_RsmB-F_NOP2_cat"/>
</dbReference>
<sequence>MTRPPQSPTRGRPDRRGAPKGEDRRGRQQRPTEPLGTAARRAAIRLLDAVLRRGEPLEAALASATRSLPGGPDRGLAHAIAAETLRRLPDLDALIDSATKQRLPDDAKARFALRIALVQVLALGTPPHAAISTVLPLVDGGPRKLVHGVFSTITKSGVLLPEIPALPDATEARWEENWGEEMVEAAAHAISAPPPLDLTLADPSATEEWVEKLGGVSLLPGHVRLPSGNAVMELQGFDEGAWWVQDLAASIPARLLGQGRGHVLDLCAAPGGKTLQLAAAGWTVTAIDQSESRLARLAENLERTNQSAEVVTADLREWAPKDQVDAILVDAPCSASGIFRRHPDVLYRVRPAIVAEMAALQRVILGRAADWLKPGGTLVYATCSLEPEEGENQIAAFLAERPDYALVPIAGEWPGITDKGTIRTLPTMLAKEGRLDGFFIAMLQRKG</sequence>
<evidence type="ECO:0000256" key="8">
    <source>
        <dbReference type="SAM" id="MobiDB-lite"/>
    </source>
</evidence>
<dbReference type="PRINTS" id="PR02008">
    <property type="entry name" value="RCMTFAMILY"/>
</dbReference>
<dbReference type="Gene3D" id="1.10.940.10">
    <property type="entry name" value="NusB-like"/>
    <property type="match status" value="1"/>
</dbReference>
<reference evidence="10 11" key="1">
    <citation type="submission" date="2014-11" db="EMBL/GenBank/DDBJ databases">
        <title>Whole genome shotgun sequence of Sphingomonas parapaucimobilis NBRC 15100.</title>
        <authorList>
            <person name="Katano-Makiyama Y."/>
            <person name="Hosoyama A."/>
            <person name="Hashimoto M."/>
            <person name="Hosoyama Y."/>
            <person name="Noguchi M."/>
            <person name="Numata M."/>
            <person name="Tsuchikane K."/>
            <person name="Hirakata S."/>
            <person name="Uohara A."/>
            <person name="Shimodaira J."/>
            <person name="Ohji S."/>
            <person name="Ichikawa N."/>
            <person name="Kimura A."/>
            <person name="Yamazoe A."/>
            <person name="Fujita N."/>
        </authorList>
    </citation>
    <scope>NUCLEOTIDE SEQUENCE [LARGE SCALE GENOMIC DNA]</scope>
    <source>
        <strain evidence="10 11">NBRC 15100</strain>
    </source>
</reference>
<keyword evidence="7" id="KW-0175">Coiled coil</keyword>
<dbReference type="CDD" id="cd02440">
    <property type="entry name" value="AdoMet_MTases"/>
    <property type="match status" value="1"/>
</dbReference>
<feature type="active site" description="Nucleophile" evidence="6">
    <location>
        <position position="383"/>
    </location>
</feature>
<dbReference type="Pfam" id="PF01189">
    <property type="entry name" value="Methyltr_RsmB-F"/>
    <property type="match status" value="1"/>
</dbReference>
<feature type="binding site" evidence="6">
    <location>
        <position position="288"/>
    </location>
    <ligand>
        <name>S-adenosyl-L-methionine</name>
        <dbReference type="ChEBI" id="CHEBI:59789"/>
    </ligand>
</feature>
<protein>
    <submittedName>
        <fullName evidence="10">Putative RNA methyltransferase</fullName>
    </submittedName>
</protein>
<evidence type="ECO:0000256" key="6">
    <source>
        <dbReference type="PROSITE-ProRule" id="PRU01023"/>
    </source>
</evidence>
<evidence type="ECO:0000256" key="1">
    <source>
        <dbReference type="ARBA" id="ARBA00007494"/>
    </source>
</evidence>
<dbReference type="GO" id="GO:0001510">
    <property type="term" value="P:RNA methylation"/>
    <property type="evidence" value="ECO:0007669"/>
    <property type="project" value="InterPro"/>
</dbReference>
<evidence type="ECO:0000313" key="11">
    <source>
        <dbReference type="Proteomes" id="UP000032305"/>
    </source>
</evidence>
<comment type="caution">
    <text evidence="10">The sequence shown here is derived from an EMBL/GenBank/DDBJ whole genome shotgun (WGS) entry which is preliminary data.</text>
</comment>
<accession>A0A0A1W7Q5</accession>
<dbReference type="InterPro" id="IPR006027">
    <property type="entry name" value="NusB_RsmB_TIM44"/>
</dbReference>
<dbReference type="InterPro" id="IPR001678">
    <property type="entry name" value="MeTrfase_RsmB-F_NOP2_dom"/>
</dbReference>
<evidence type="ECO:0000256" key="7">
    <source>
        <dbReference type="SAM" id="Coils"/>
    </source>
</evidence>
<proteinExistence type="inferred from homology"/>
<dbReference type="Proteomes" id="UP000032305">
    <property type="component" value="Unassembled WGS sequence"/>
</dbReference>
<dbReference type="PANTHER" id="PTHR22807">
    <property type="entry name" value="NOP2 YEAST -RELATED NOL1/NOP2/FMU SUN DOMAIN-CONTAINING"/>
    <property type="match status" value="1"/>
</dbReference>
<dbReference type="PROSITE" id="PS01153">
    <property type="entry name" value="NOL1_NOP2_SUN"/>
    <property type="match status" value="1"/>
</dbReference>
<dbReference type="SUPFAM" id="SSF53335">
    <property type="entry name" value="S-adenosyl-L-methionine-dependent methyltransferases"/>
    <property type="match status" value="1"/>
</dbReference>
<feature type="binding site" evidence="6">
    <location>
        <begin position="267"/>
        <end position="273"/>
    </location>
    <ligand>
        <name>S-adenosyl-L-methionine</name>
        <dbReference type="ChEBI" id="CHEBI:59789"/>
    </ligand>
</feature>
<organism evidence="10 11">
    <name type="scientific">Sphingomonas parapaucimobilis NBRC 15100</name>
    <dbReference type="NCBI Taxonomy" id="1219049"/>
    <lineage>
        <taxon>Bacteria</taxon>
        <taxon>Pseudomonadati</taxon>
        <taxon>Pseudomonadota</taxon>
        <taxon>Alphaproteobacteria</taxon>
        <taxon>Sphingomonadales</taxon>
        <taxon>Sphingomonadaceae</taxon>
        <taxon>Sphingomonas</taxon>
    </lineage>
</organism>
<dbReference type="PANTHER" id="PTHR22807:SF61">
    <property type="entry name" value="NOL1_NOP2_SUN FAMILY PROTEIN _ ANTITERMINATION NUSB DOMAIN-CONTAINING PROTEIN"/>
    <property type="match status" value="1"/>
</dbReference>
<comment type="similarity">
    <text evidence="1 6">Belongs to the class I-like SAM-binding methyltransferase superfamily. RsmB/NOP family.</text>
</comment>
<evidence type="ECO:0000256" key="2">
    <source>
        <dbReference type="ARBA" id="ARBA00022603"/>
    </source>
</evidence>
<dbReference type="InterPro" id="IPR029063">
    <property type="entry name" value="SAM-dependent_MTases_sf"/>
</dbReference>
<feature type="coiled-coil region" evidence="7">
    <location>
        <begin position="287"/>
        <end position="314"/>
    </location>
</feature>
<keyword evidence="2 6" id="KW-0489">Methyltransferase</keyword>
<dbReference type="PROSITE" id="PS51686">
    <property type="entry name" value="SAM_MT_RSMB_NOP"/>
    <property type="match status" value="1"/>
</dbReference>
<dbReference type="Pfam" id="PF01029">
    <property type="entry name" value="NusB"/>
    <property type="match status" value="1"/>
</dbReference>
<feature type="binding site" evidence="6">
    <location>
        <position position="330"/>
    </location>
    <ligand>
        <name>S-adenosyl-L-methionine</name>
        <dbReference type="ChEBI" id="CHEBI:59789"/>
    </ligand>
</feature>
<dbReference type="GO" id="GO:0003723">
    <property type="term" value="F:RNA binding"/>
    <property type="evidence" value="ECO:0007669"/>
    <property type="project" value="UniProtKB-UniRule"/>
</dbReference>
<keyword evidence="11" id="KW-1185">Reference proteome</keyword>
<feature type="domain" description="SAM-dependent MTase RsmB/NOP-type" evidence="9">
    <location>
        <begin position="158"/>
        <end position="446"/>
    </location>
</feature>
<name>A0A0A1W7Q5_9SPHN</name>
<dbReference type="Gene3D" id="3.40.50.150">
    <property type="entry name" value="Vaccinia Virus protein VP39"/>
    <property type="match status" value="1"/>
</dbReference>
<keyword evidence="5 6" id="KW-0694">RNA-binding</keyword>
<keyword evidence="4 6" id="KW-0949">S-adenosyl-L-methionine</keyword>
<dbReference type="GO" id="GO:0006355">
    <property type="term" value="P:regulation of DNA-templated transcription"/>
    <property type="evidence" value="ECO:0007669"/>
    <property type="project" value="InterPro"/>
</dbReference>
<dbReference type="AlphaFoldDB" id="A0A0A1W7Q5"/>
<evidence type="ECO:0000256" key="4">
    <source>
        <dbReference type="ARBA" id="ARBA00022691"/>
    </source>
</evidence>
<keyword evidence="3 6" id="KW-0808">Transferase</keyword>
<feature type="region of interest" description="Disordered" evidence="8">
    <location>
        <begin position="1"/>
        <end position="39"/>
    </location>
</feature>
<dbReference type="EMBL" id="BBPI01000041">
    <property type="protein sequence ID" value="GAM00939.1"/>
    <property type="molecule type" value="Genomic_DNA"/>
</dbReference>
<dbReference type="SUPFAM" id="SSF48013">
    <property type="entry name" value="NusB-like"/>
    <property type="match status" value="1"/>
</dbReference>
<dbReference type="InterPro" id="IPR018314">
    <property type="entry name" value="RsmB/NOL1/NOP2-like_CS"/>
</dbReference>
<dbReference type="InterPro" id="IPR023267">
    <property type="entry name" value="RCMT"/>
</dbReference>
<dbReference type="InterPro" id="IPR035926">
    <property type="entry name" value="NusB-like_sf"/>
</dbReference>
<evidence type="ECO:0000259" key="9">
    <source>
        <dbReference type="PROSITE" id="PS51686"/>
    </source>
</evidence>
<dbReference type="GO" id="GO:0008173">
    <property type="term" value="F:RNA methyltransferase activity"/>
    <property type="evidence" value="ECO:0007669"/>
    <property type="project" value="InterPro"/>
</dbReference>
<feature type="compositionally biased region" description="Basic and acidic residues" evidence="8">
    <location>
        <begin position="11"/>
        <end position="26"/>
    </location>
</feature>